<organism evidence="1 2">
    <name type="scientific">Panagrolaimus sp. ES5</name>
    <dbReference type="NCBI Taxonomy" id="591445"/>
    <lineage>
        <taxon>Eukaryota</taxon>
        <taxon>Metazoa</taxon>
        <taxon>Ecdysozoa</taxon>
        <taxon>Nematoda</taxon>
        <taxon>Chromadorea</taxon>
        <taxon>Rhabditida</taxon>
        <taxon>Tylenchina</taxon>
        <taxon>Panagrolaimomorpha</taxon>
        <taxon>Panagrolaimoidea</taxon>
        <taxon>Panagrolaimidae</taxon>
        <taxon>Panagrolaimus</taxon>
    </lineage>
</organism>
<sequence>VVVAGVVGSNGVAFAFVAGVRCNNFAVNVHWLLGIVAGVGDEGGLRSLIFVVVVDWMLGGVVNVFDFPCPYWLLIPVVDVDVVVVLLD</sequence>
<evidence type="ECO:0000313" key="2">
    <source>
        <dbReference type="WBParaSite" id="ES5_v2.g28584.t1"/>
    </source>
</evidence>
<protein>
    <submittedName>
        <fullName evidence="2">Uncharacterized protein</fullName>
    </submittedName>
</protein>
<evidence type="ECO:0000313" key="1">
    <source>
        <dbReference type="Proteomes" id="UP000887579"/>
    </source>
</evidence>
<reference evidence="2" key="1">
    <citation type="submission" date="2022-11" db="UniProtKB">
        <authorList>
            <consortium name="WormBaseParasite"/>
        </authorList>
    </citation>
    <scope>IDENTIFICATION</scope>
</reference>
<proteinExistence type="predicted"/>
<dbReference type="Proteomes" id="UP000887579">
    <property type="component" value="Unplaced"/>
</dbReference>
<dbReference type="WBParaSite" id="ES5_v2.g28584.t1">
    <property type="protein sequence ID" value="ES5_v2.g28584.t1"/>
    <property type="gene ID" value="ES5_v2.g28584"/>
</dbReference>
<name>A0AC34GG03_9BILA</name>
<accession>A0AC34GG03</accession>